<dbReference type="PANTHER" id="PTHR24384">
    <property type="entry name" value="FINGER PUTATIVE TRANSCRIPTION FACTOR FAMILY-RELATED"/>
    <property type="match status" value="1"/>
</dbReference>
<keyword evidence="7" id="KW-0862">Zinc</keyword>
<dbReference type="EMBL" id="HBUF01188551">
    <property type="protein sequence ID" value="CAG6657502.1"/>
    <property type="molecule type" value="Transcribed_RNA"/>
</dbReference>
<comment type="subcellular location">
    <subcellularLocation>
        <location evidence="2">Nucleus</location>
    </subcellularLocation>
</comment>
<dbReference type="Gene3D" id="3.30.160.60">
    <property type="entry name" value="Classic Zinc Finger"/>
    <property type="match status" value="11"/>
</dbReference>
<evidence type="ECO:0000256" key="9">
    <source>
        <dbReference type="ARBA" id="ARBA00023125"/>
    </source>
</evidence>
<feature type="domain" description="C2H2-type" evidence="13">
    <location>
        <begin position="675"/>
        <end position="702"/>
    </location>
</feature>
<dbReference type="InterPro" id="IPR036236">
    <property type="entry name" value="Znf_C2H2_sf"/>
</dbReference>
<keyword evidence="4" id="KW-0479">Metal-binding</keyword>
<dbReference type="FunFam" id="3.30.160.60:FF:000446">
    <property type="entry name" value="Zinc finger protein"/>
    <property type="match status" value="2"/>
</dbReference>
<keyword evidence="8" id="KW-0805">Transcription regulation</keyword>
<comment type="function">
    <text evidence="1">May be involved in transcriptional regulation.</text>
</comment>
<feature type="domain" description="C2H2-type" evidence="13">
    <location>
        <begin position="361"/>
        <end position="389"/>
    </location>
</feature>
<sequence>MFETVVSKNIDFSSSSFSVSPHFIYHYFTNKIEIHWCCRWVWFCCECSEHFDNSSKLATHSSVQHSNGMEICNICGIEYSVHLRDTMKSNETKIKLEIVDVREEDEEYGDDDDDHDDDDDYDDNIESLVVNPGDMEEDEASEVFICNYCVVYFDTKNSMKAHMKSHRLMYDDSVERYKCQVDNCESSKIYTRGQDMRKHLQNHHHLKIDDISAFTVPMDFYNMNSETNKTSESIHSYECEPCGKKYNRKQDIIKHMRNLHSQHDIDVKKHKRTGIILDFPDFEMKTREIFKCEKCEERYLDLDLLMKHMNSTHESQMDTDKVVVHSEQTFDCKFCHENNFLSLHILKVHCEENHNFQSHVYLCPRCSDTFTYGRNMVKHLKEKHSDEKWTRLDFVKTMIRKGKGKHEKWNQLYACNFCPKTFVVQANVESHLESVHNANLNEYHVSSDKTGDSLFCHQCNMFVSKKKLRTHMKQHAESITPVCQLCNETFDNMNTMWSHMFTKHATSSFQCCLCPVILGGKREVIRHMRLLHGITVVLIEDPAQENVLRKESRIYVNGVLKYQCQQCTTIVNSFSSLKNHMLTHTGEKPIVCDQCSKQFRTVSQLRVHVVSVHENVRKYGCEYCGHAFACSSNLAQHIRIHTGEKPYVCELCGNRYAQSASLYSHKLTHAQNRCHLCTECGRAFHRVSRLRQHMKIHTGDRPPRSHICEVCQKGFRSNSEMKRHQQIHNAVRSYVCETCGAGFTVKKYLIQHYKVHRDLIENQHVSIETITDLSYDQ</sequence>
<dbReference type="GO" id="GO:0000978">
    <property type="term" value="F:RNA polymerase II cis-regulatory region sequence-specific DNA binding"/>
    <property type="evidence" value="ECO:0007669"/>
    <property type="project" value="TreeGrafter"/>
</dbReference>
<evidence type="ECO:0000256" key="1">
    <source>
        <dbReference type="ARBA" id="ARBA00003767"/>
    </source>
</evidence>
<dbReference type="FunFam" id="3.30.160.60:FF:000624">
    <property type="entry name" value="zinc finger protein 697"/>
    <property type="match status" value="1"/>
</dbReference>
<dbReference type="PANTHER" id="PTHR24384:SF189">
    <property type="entry name" value="C2H2-TYPE DOMAIN-CONTAINING PROTEIN-RELATED"/>
    <property type="match status" value="1"/>
</dbReference>
<evidence type="ECO:0000256" key="4">
    <source>
        <dbReference type="ARBA" id="ARBA00022723"/>
    </source>
</evidence>
<dbReference type="Pfam" id="PF00096">
    <property type="entry name" value="zf-C2H2"/>
    <property type="match status" value="3"/>
</dbReference>
<dbReference type="GO" id="GO:0005634">
    <property type="term" value="C:nucleus"/>
    <property type="evidence" value="ECO:0007669"/>
    <property type="project" value="UniProtKB-SubCell"/>
</dbReference>
<feature type="domain" description="C2H2-type" evidence="13">
    <location>
        <begin position="619"/>
        <end position="646"/>
    </location>
</feature>
<keyword evidence="6 12" id="KW-0863">Zinc-finger</keyword>
<evidence type="ECO:0000259" key="13">
    <source>
        <dbReference type="PROSITE" id="PS50157"/>
    </source>
</evidence>
<protein>
    <submittedName>
        <fullName evidence="14">Zinc finger protein 91</fullName>
    </submittedName>
</protein>
<evidence type="ECO:0000256" key="10">
    <source>
        <dbReference type="ARBA" id="ARBA00023163"/>
    </source>
</evidence>
<feature type="domain" description="C2H2-type" evidence="13">
    <location>
        <begin position="706"/>
        <end position="733"/>
    </location>
</feature>
<comment type="similarity">
    <text evidence="3">Belongs to the krueppel C2H2-type zinc-finger protein family.</text>
</comment>
<organism evidence="14">
    <name type="scientific">Cacopsylla melanoneura</name>
    <dbReference type="NCBI Taxonomy" id="428564"/>
    <lineage>
        <taxon>Eukaryota</taxon>
        <taxon>Metazoa</taxon>
        <taxon>Ecdysozoa</taxon>
        <taxon>Arthropoda</taxon>
        <taxon>Hexapoda</taxon>
        <taxon>Insecta</taxon>
        <taxon>Pterygota</taxon>
        <taxon>Neoptera</taxon>
        <taxon>Paraneoptera</taxon>
        <taxon>Hemiptera</taxon>
        <taxon>Sternorrhyncha</taxon>
        <taxon>Psylloidea</taxon>
        <taxon>Psyllidae</taxon>
        <taxon>Psyllinae</taxon>
        <taxon>Cacopsylla</taxon>
    </lineage>
</organism>
<dbReference type="FunFam" id="3.30.160.60:FF:000226">
    <property type="entry name" value="Zinc finger protein 236 variant"/>
    <property type="match status" value="1"/>
</dbReference>
<evidence type="ECO:0000256" key="3">
    <source>
        <dbReference type="ARBA" id="ARBA00006991"/>
    </source>
</evidence>
<feature type="domain" description="C2H2-type" evidence="13">
    <location>
        <begin position="590"/>
        <end position="618"/>
    </location>
</feature>
<dbReference type="SUPFAM" id="SSF57667">
    <property type="entry name" value="beta-beta-alpha zinc fingers"/>
    <property type="match status" value="4"/>
</dbReference>
<dbReference type="SMART" id="SM00355">
    <property type="entry name" value="ZnF_C2H2"/>
    <property type="match status" value="18"/>
</dbReference>
<evidence type="ECO:0000256" key="11">
    <source>
        <dbReference type="ARBA" id="ARBA00023242"/>
    </source>
</evidence>
<evidence type="ECO:0000313" key="14">
    <source>
        <dbReference type="EMBL" id="CAG6657502.1"/>
    </source>
</evidence>
<feature type="domain" description="C2H2-type" evidence="13">
    <location>
        <begin position="237"/>
        <end position="265"/>
    </location>
</feature>
<keyword evidence="10" id="KW-0804">Transcription</keyword>
<evidence type="ECO:0000256" key="8">
    <source>
        <dbReference type="ARBA" id="ARBA00023015"/>
    </source>
</evidence>
<dbReference type="InterPro" id="IPR013087">
    <property type="entry name" value="Znf_C2H2_type"/>
</dbReference>
<keyword evidence="11" id="KW-0539">Nucleus</keyword>
<feature type="domain" description="C2H2-type" evidence="13">
    <location>
        <begin position="144"/>
        <end position="166"/>
    </location>
</feature>
<name>A0A8D8RXA8_9HEMI</name>
<feature type="domain" description="C2H2-type" evidence="13">
    <location>
        <begin position="290"/>
        <end position="318"/>
    </location>
</feature>
<accession>A0A8D8RXA8</accession>
<dbReference type="GO" id="GO:0008270">
    <property type="term" value="F:zinc ion binding"/>
    <property type="evidence" value="ECO:0007669"/>
    <property type="project" value="UniProtKB-KW"/>
</dbReference>
<feature type="domain" description="C2H2-type" evidence="13">
    <location>
        <begin position="562"/>
        <end position="589"/>
    </location>
</feature>
<reference evidence="14" key="1">
    <citation type="submission" date="2021-05" db="EMBL/GenBank/DDBJ databases">
        <authorList>
            <person name="Alioto T."/>
            <person name="Alioto T."/>
            <person name="Gomez Garrido J."/>
        </authorList>
    </citation>
    <scope>NUCLEOTIDE SEQUENCE</scope>
</reference>
<dbReference type="EMBL" id="HBUF01188550">
    <property type="protein sequence ID" value="CAG6657498.1"/>
    <property type="molecule type" value="Transcribed_RNA"/>
</dbReference>
<evidence type="ECO:0000256" key="6">
    <source>
        <dbReference type="ARBA" id="ARBA00022771"/>
    </source>
</evidence>
<feature type="domain" description="C2H2-type" evidence="13">
    <location>
        <begin position="647"/>
        <end position="674"/>
    </location>
</feature>
<feature type="domain" description="C2H2-type" evidence="13">
    <location>
        <begin position="42"/>
        <end position="70"/>
    </location>
</feature>
<dbReference type="PROSITE" id="PS00028">
    <property type="entry name" value="ZINC_FINGER_C2H2_1"/>
    <property type="match status" value="15"/>
</dbReference>
<dbReference type="InterPro" id="IPR050752">
    <property type="entry name" value="C2H2-ZF_domain"/>
</dbReference>
<keyword evidence="9" id="KW-0238">DNA-binding</keyword>
<dbReference type="PROSITE" id="PS50157">
    <property type="entry name" value="ZINC_FINGER_C2H2_2"/>
    <property type="match status" value="13"/>
</dbReference>
<proteinExistence type="inferred from homology"/>
<keyword evidence="5" id="KW-0677">Repeat</keyword>
<feature type="domain" description="C2H2-type" evidence="13">
    <location>
        <begin position="734"/>
        <end position="756"/>
    </location>
</feature>
<evidence type="ECO:0000256" key="2">
    <source>
        <dbReference type="ARBA" id="ARBA00004123"/>
    </source>
</evidence>
<evidence type="ECO:0000256" key="12">
    <source>
        <dbReference type="PROSITE-ProRule" id="PRU00042"/>
    </source>
</evidence>
<evidence type="ECO:0000256" key="7">
    <source>
        <dbReference type="ARBA" id="ARBA00022833"/>
    </source>
</evidence>
<dbReference type="GO" id="GO:0000981">
    <property type="term" value="F:DNA-binding transcription factor activity, RNA polymerase II-specific"/>
    <property type="evidence" value="ECO:0007669"/>
    <property type="project" value="TreeGrafter"/>
</dbReference>
<evidence type="ECO:0000256" key="5">
    <source>
        <dbReference type="ARBA" id="ARBA00022737"/>
    </source>
</evidence>
<feature type="domain" description="C2H2-type" evidence="13">
    <location>
        <begin position="413"/>
        <end position="441"/>
    </location>
</feature>
<dbReference type="AlphaFoldDB" id="A0A8D8RXA8"/>